<dbReference type="Proteomes" id="UP000245391">
    <property type="component" value="Unassembled WGS sequence"/>
</dbReference>
<name>A0A317F3C3_9SPHI</name>
<evidence type="ECO:0000313" key="1">
    <source>
        <dbReference type="EMBL" id="PWS33335.1"/>
    </source>
</evidence>
<reference evidence="2" key="1">
    <citation type="submission" date="2018-05" db="EMBL/GenBank/DDBJ databases">
        <title>Pedobacter paludis sp. nov., isolated from wetland soil.</title>
        <authorList>
            <person name="Zhang Y."/>
        </authorList>
    </citation>
    <scope>NUCLEOTIDE SEQUENCE [LARGE SCALE GENOMIC DNA]</scope>
    <source>
        <strain evidence="2">R-8</strain>
    </source>
</reference>
<dbReference type="AlphaFoldDB" id="A0A317F3C3"/>
<accession>A0A317F3C3</accession>
<dbReference type="RefSeq" id="WP_109927922.1">
    <property type="nucleotide sequence ID" value="NZ_QGNY01000001.1"/>
</dbReference>
<dbReference type="OrthoDB" id="790983at2"/>
<dbReference type="InterPro" id="IPR018534">
    <property type="entry name" value="Tet_reg_excision_RteC"/>
</dbReference>
<sequence length="299" mass="34939">MMQKSYEDLFAAFGAALAKVDGDFIDELESFPSAMEVCQDYLKLLKELFVRQEGIDEAFEIVFFKSVKPRFYAERMYRFERYQLALNRPVGRDAVVRLYLEEELSVLERFLESYRMQYLYFKTKGDELDGVYFLRSGKLPQSMLAGEWDADREYSTGMDYLFAKFMAFGRMREFILSELALLPVVDLVKGSGIRGFTGAGKRFAWTGEVINLVELGYGLWLSGQLDSGKAGLMEIFRWLEQSFGLEIGIPANRFREIRRRKRISRTHFMELCQARLLEYMDEDDVFVADGEKIKRRGFR</sequence>
<dbReference type="Pfam" id="PF09357">
    <property type="entry name" value="RteC"/>
    <property type="match status" value="1"/>
</dbReference>
<dbReference type="EMBL" id="QGNY01000001">
    <property type="protein sequence ID" value="PWS33335.1"/>
    <property type="molecule type" value="Genomic_DNA"/>
</dbReference>
<protein>
    <recommendedName>
        <fullName evidence="3">RteC protein</fullName>
    </recommendedName>
</protein>
<gene>
    <name evidence="1" type="ORF">DF947_01540</name>
</gene>
<evidence type="ECO:0008006" key="3">
    <source>
        <dbReference type="Google" id="ProtNLM"/>
    </source>
</evidence>
<proteinExistence type="predicted"/>
<organism evidence="1 2">
    <name type="scientific">Pedobacter paludis</name>
    <dbReference type="NCBI Taxonomy" id="2203212"/>
    <lineage>
        <taxon>Bacteria</taxon>
        <taxon>Pseudomonadati</taxon>
        <taxon>Bacteroidota</taxon>
        <taxon>Sphingobacteriia</taxon>
        <taxon>Sphingobacteriales</taxon>
        <taxon>Sphingobacteriaceae</taxon>
        <taxon>Pedobacter</taxon>
    </lineage>
</organism>
<keyword evidence="2" id="KW-1185">Reference proteome</keyword>
<evidence type="ECO:0000313" key="2">
    <source>
        <dbReference type="Proteomes" id="UP000245391"/>
    </source>
</evidence>
<comment type="caution">
    <text evidence="1">The sequence shown here is derived from an EMBL/GenBank/DDBJ whole genome shotgun (WGS) entry which is preliminary data.</text>
</comment>